<evidence type="ECO:0000256" key="1">
    <source>
        <dbReference type="ARBA" id="ARBA00022574"/>
    </source>
</evidence>
<dbReference type="AlphaFoldDB" id="A0A0D2ME89"/>
<feature type="repeat" description="WD" evidence="3">
    <location>
        <begin position="21"/>
        <end position="62"/>
    </location>
</feature>
<organism evidence="4 5">
    <name type="scientific">Hypholoma sublateritium (strain FD-334 SS-4)</name>
    <dbReference type="NCBI Taxonomy" id="945553"/>
    <lineage>
        <taxon>Eukaryota</taxon>
        <taxon>Fungi</taxon>
        <taxon>Dikarya</taxon>
        <taxon>Basidiomycota</taxon>
        <taxon>Agaricomycotina</taxon>
        <taxon>Agaricomycetes</taxon>
        <taxon>Agaricomycetidae</taxon>
        <taxon>Agaricales</taxon>
        <taxon>Agaricineae</taxon>
        <taxon>Strophariaceae</taxon>
        <taxon>Hypholoma</taxon>
    </lineage>
</organism>
<dbReference type="InterPro" id="IPR036322">
    <property type="entry name" value="WD40_repeat_dom_sf"/>
</dbReference>
<reference evidence="5" key="1">
    <citation type="submission" date="2014-04" db="EMBL/GenBank/DDBJ databases">
        <title>Evolutionary Origins and Diversification of the Mycorrhizal Mutualists.</title>
        <authorList>
            <consortium name="DOE Joint Genome Institute"/>
            <consortium name="Mycorrhizal Genomics Consortium"/>
            <person name="Kohler A."/>
            <person name="Kuo A."/>
            <person name="Nagy L.G."/>
            <person name="Floudas D."/>
            <person name="Copeland A."/>
            <person name="Barry K.W."/>
            <person name="Cichocki N."/>
            <person name="Veneault-Fourrey C."/>
            <person name="LaButti K."/>
            <person name="Lindquist E.A."/>
            <person name="Lipzen A."/>
            <person name="Lundell T."/>
            <person name="Morin E."/>
            <person name="Murat C."/>
            <person name="Riley R."/>
            <person name="Ohm R."/>
            <person name="Sun H."/>
            <person name="Tunlid A."/>
            <person name="Henrissat B."/>
            <person name="Grigoriev I.V."/>
            <person name="Hibbett D.S."/>
            <person name="Martin F."/>
        </authorList>
    </citation>
    <scope>NUCLEOTIDE SEQUENCE [LARGE SCALE GENOMIC DNA]</scope>
    <source>
        <strain evidence="5">FD-334 SS-4</strain>
    </source>
</reference>
<dbReference type="PANTHER" id="PTHR44019:SF8">
    <property type="entry name" value="POC1 CENTRIOLAR PROTEIN HOMOLOG"/>
    <property type="match status" value="1"/>
</dbReference>
<gene>
    <name evidence="4" type="ORF">HYPSUDRAFT_55206</name>
</gene>
<protein>
    <submittedName>
        <fullName evidence="4">Uncharacterized protein</fullName>
    </submittedName>
</protein>
<keyword evidence="1 3" id="KW-0853">WD repeat</keyword>
<dbReference type="OrthoDB" id="3238562at2759"/>
<dbReference type="InterPro" id="IPR019775">
    <property type="entry name" value="WD40_repeat_CS"/>
</dbReference>
<dbReference type="InterPro" id="IPR015943">
    <property type="entry name" value="WD40/YVTN_repeat-like_dom_sf"/>
</dbReference>
<dbReference type="SUPFAM" id="SSF50978">
    <property type="entry name" value="WD40 repeat-like"/>
    <property type="match status" value="1"/>
</dbReference>
<dbReference type="OMA" id="AESIHIY"/>
<name>A0A0D2ME89_HYPSF</name>
<evidence type="ECO:0000313" key="4">
    <source>
        <dbReference type="EMBL" id="KJA21883.1"/>
    </source>
</evidence>
<evidence type="ECO:0000256" key="2">
    <source>
        <dbReference type="ARBA" id="ARBA00022737"/>
    </source>
</evidence>
<dbReference type="STRING" id="945553.A0A0D2ME89"/>
<dbReference type="Proteomes" id="UP000054270">
    <property type="component" value="Unassembled WGS sequence"/>
</dbReference>
<keyword evidence="2" id="KW-0677">Repeat</keyword>
<accession>A0A0D2ME89</accession>
<dbReference type="Gene3D" id="2.130.10.10">
    <property type="entry name" value="YVTN repeat-like/Quinoprotein amine dehydrogenase"/>
    <property type="match status" value="1"/>
</dbReference>
<dbReference type="InterPro" id="IPR001680">
    <property type="entry name" value="WD40_rpt"/>
</dbReference>
<dbReference type="Pfam" id="PF00400">
    <property type="entry name" value="WD40"/>
    <property type="match status" value="1"/>
</dbReference>
<proteinExistence type="predicted"/>
<dbReference type="InterPro" id="IPR050505">
    <property type="entry name" value="WDR55/POC1"/>
</dbReference>
<dbReference type="PROSITE" id="PS50294">
    <property type="entry name" value="WD_REPEATS_REGION"/>
    <property type="match status" value="1"/>
</dbReference>
<evidence type="ECO:0000313" key="5">
    <source>
        <dbReference type="Proteomes" id="UP000054270"/>
    </source>
</evidence>
<sequence length="404" mass="44864">MFNLAESLNHSPNKYYLQKIFKGSGGPVNTLAFNGNATLLASGGDDEVVRVWELATGDEYQQLSDLNGRWGQITCLAFVYPEAATLPSEWIFFGLGRGVFLLYRRKRDTKEFVQILNKNIFAAGDSVEAFDYNPESRRLVITSHYGHVSLYNHFGGDLNHVWSKELPDYIPRAVRFHRRGVNTAIIFTLETGKITSLDIETASEVNSKVLSSAIGNVATCPISGSFLIDNMVDGFDLYPPNRTTAAQSFKVEATKKYVKQAVFGEQGSLAICGSDHGMAYVFDINLSGPPQKLSHGKRDEMIQTVEAASANGNHFIATGSSGGKFDVYLWKKSGNSRQRKTRKSKQLDILTAVNVVILFTLCLATSDKWLPLFIRHTESLGYLPPEEIYQHQEIIADLDDQTLG</sequence>
<dbReference type="PROSITE" id="PS50082">
    <property type="entry name" value="WD_REPEATS_2"/>
    <property type="match status" value="1"/>
</dbReference>
<dbReference type="PANTHER" id="PTHR44019">
    <property type="entry name" value="WD REPEAT-CONTAINING PROTEIN 55"/>
    <property type="match status" value="1"/>
</dbReference>
<dbReference type="EMBL" id="KN817554">
    <property type="protein sequence ID" value="KJA21883.1"/>
    <property type="molecule type" value="Genomic_DNA"/>
</dbReference>
<evidence type="ECO:0000256" key="3">
    <source>
        <dbReference type="PROSITE-ProRule" id="PRU00221"/>
    </source>
</evidence>
<dbReference type="PROSITE" id="PS00678">
    <property type="entry name" value="WD_REPEATS_1"/>
    <property type="match status" value="1"/>
</dbReference>
<dbReference type="SMART" id="SM00320">
    <property type="entry name" value="WD40"/>
    <property type="match status" value="4"/>
</dbReference>
<keyword evidence="5" id="KW-1185">Reference proteome</keyword>